<evidence type="ECO:0000313" key="1">
    <source>
        <dbReference type="EMBL" id="PTH78237.1"/>
    </source>
</evidence>
<accession>A0A2T4MUK0</accession>
<proteinExistence type="predicted"/>
<comment type="caution">
    <text evidence="1">The sequence shown here is derived from an EMBL/GenBank/DDBJ whole genome shotgun (WGS) entry which is preliminary data.</text>
</comment>
<organism evidence="1 2">
    <name type="scientific">Aeromonas veronii</name>
    <dbReference type="NCBI Taxonomy" id="654"/>
    <lineage>
        <taxon>Bacteria</taxon>
        <taxon>Pseudomonadati</taxon>
        <taxon>Pseudomonadota</taxon>
        <taxon>Gammaproteobacteria</taxon>
        <taxon>Aeromonadales</taxon>
        <taxon>Aeromonadaceae</taxon>
        <taxon>Aeromonas</taxon>
    </lineage>
</organism>
<evidence type="ECO:0000313" key="2">
    <source>
        <dbReference type="Proteomes" id="UP000241986"/>
    </source>
</evidence>
<dbReference type="AlphaFoldDB" id="A0A2T4MUK0"/>
<dbReference type="EMBL" id="PZKL01000060">
    <property type="protein sequence ID" value="PTH78237.1"/>
    <property type="molecule type" value="Genomic_DNA"/>
</dbReference>
<reference evidence="1 2" key="1">
    <citation type="submission" date="2018-03" db="EMBL/GenBank/DDBJ databases">
        <title>Aeromonas veronii whole genome sequencing and analysis.</title>
        <authorList>
            <person name="Xie H."/>
            <person name="Liu T."/>
            <person name="Wang K."/>
        </authorList>
    </citation>
    <scope>NUCLEOTIDE SEQUENCE [LARGE SCALE GENOMIC DNA]</scope>
    <source>
        <strain evidence="1 2">XH.VA.1</strain>
    </source>
</reference>
<dbReference type="Proteomes" id="UP000241986">
    <property type="component" value="Unassembled WGS sequence"/>
</dbReference>
<gene>
    <name evidence="1" type="ORF">DAA48_25890</name>
</gene>
<dbReference type="RefSeq" id="WP_107685244.1">
    <property type="nucleotide sequence ID" value="NZ_PZKL01000060.1"/>
</dbReference>
<name>A0A2T4MUK0_AERVE</name>
<sequence>MPNIILEAEIEHGQQIWIESHADRHFPFFVDCGFCRGRKAIPELPRSAKTLTAAKAIATRYLGYKPDWKAPAEQQEVTEKTCD</sequence>
<protein>
    <submittedName>
        <fullName evidence="1">Uncharacterized protein</fullName>
    </submittedName>
</protein>